<dbReference type="Proteomes" id="UP000533900">
    <property type="component" value="Unassembled WGS sequence"/>
</dbReference>
<feature type="transmembrane region" description="Helical" evidence="6">
    <location>
        <begin position="234"/>
        <end position="252"/>
    </location>
</feature>
<evidence type="ECO:0000256" key="3">
    <source>
        <dbReference type="ARBA" id="ARBA00022960"/>
    </source>
</evidence>
<dbReference type="RefSeq" id="WP_185788241.1">
    <property type="nucleotide sequence ID" value="NZ_JACLCP010000001.1"/>
</dbReference>
<name>A0A842IQV1_9FLAO</name>
<evidence type="ECO:0000313" key="8">
    <source>
        <dbReference type="Proteomes" id="UP000533900"/>
    </source>
</evidence>
<protein>
    <submittedName>
        <fullName evidence="7">Rod shape-determining protein RodA</fullName>
    </submittedName>
</protein>
<accession>A0A842IQV1</accession>
<dbReference type="AlphaFoldDB" id="A0A842IQV1"/>
<evidence type="ECO:0000256" key="6">
    <source>
        <dbReference type="SAM" id="Phobius"/>
    </source>
</evidence>
<reference evidence="7" key="1">
    <citation type="submission" date="2020-08" db="EMBL/GenBank/DDBJ databases">
        <title>Winogradskyella ouciana sp. nov., isolated from the hadal seawater of the Mariana Trench.</title>
        <authorList>
            <person name="He X."/>
        </authorList>
    </citation>
    <scope>NUCLEOTIDE SEQUENCE [LARGE SCALE GENOMIC DNA]</scope>
    <source>
        <strain evidence="7">KCTC 52348</strain>
    </source>
</reference>
<feature type="transmembrane region" description="Helical" evidence="6">
    <location>
        <begin position="53"/>
        <end position="71"/>
    </location>
</feature>
<feature type="transmembrane region" description="Helical" evidence="6">
    <location>
        <begin position="189"/>
        <end position="222"/>
    </location>
</feature>
<dbReference type="PANTHER" id="PTHR30474:SF1">
    <property type="entry name" value="PEPTIDOGLYCAN GLYCOSYLTRANSFERASE MRDB"/>
    <property type="match status" value="1"/>
</dbReference>
<gene>
    <name evidence="7" type="ORF">H7F21_05690</name>
</gene>
<proteinExistence type="predicted"/>
<sequence>MLRENQRRFKFDWITIILFLLLVGFGYLNILSASHDGDIANYFDTSQLYGKQLIFIGLTFVLIIIILSFEAKFYERFASIIYLGALLALLGLFIFGKEINGARSWYGIGSMTLQPSEFAKFATALAVGKYISDLQTNMQTLKDQLRVVAIIFVPALFILLQNDAGSTIVYLAFFFVLYREGLQQIYLVMGLSLIVLAILGLKFGVLITALLATSILIISFFLRKKKKRESIFQYILVLLVAVGFSYGVKLFYEHGLKAHQQNRISLWLRLEKDPVKLERMKKAEAYNLIQSEQAISSGGLVGKGFLQGTRTTGKFVPEQETDYIFSTVGEEWGFLGSSIVVLLFVFLIIRILYLAEAQKSQFSRVYGYGVASILFVHFTINIGMVMGLIPTVGIPLPFFSYGGSGLWGFTILLFIFVKLDSNKINEW</sequence>
<feature type="transmembrane region" description="Helical" evidence="6">
    <location>
        <begin position="77"/>
        <end position="95"/>
    </location>
</feature>
<dbReference type="GO" id="GO:0008360">
    <property type="term" value="P:regulation of cell shape"/>
    <property type="evidence" value="ECO:0007669"/>
    <property type="project" value="UniProtKB-KW"/>
</dbReference>
<evidence type="ECO:0000313" key="7">
    <source>
        <dbReference type="EMBL" id="MBC2844579.1"/>
    </source>
</evidence>
<keyword evidence="2 6" id="KW-0812">Transmembrane</keyword>
<dbReference type="GO" id="GO:0015648">
    <property type="term" value="F:lipid-linked peptidoglycan transporter activity"/>
    <property type="evidence" value="ECO:0007669"/>
    <property type="project" value="TreeGrafter"/>
</dbReference>
<feature type="transmembrane region" description="Helical" evidence="6">
    <location>
        <begin position="147"/>
        <end position="177"/>
    </location>
</feature>
<evidence type="ECO:0000256" key="2">
    <source>
        <dbReference type="ARBA" id="ARBA00022692"/>
    </source>
</evidence>
<keyword evidence="4 6" id="KW-1133">Transmembrane helix</keyword>
<feature type="transmembrane region" description="Helical" evidence="6">
    <location>
        <begin position="13"/>
        <end position="32"/>
    </location>
</feature>
<dbReference type="GO" id="GO:0032153">
    <property type="term" value="C:cell division site"/>
    <property type="evidence" value="ECO:0007669"/>
    <property type="project" value="TreeGrafter"/>
</dbReference>
<evidence type="ECO:0000256" key="1">
    <source>
        <dbReference type="ARBA" id="ARBA00004141"/>
    </source>
</evidence>
<dbReference type="GO" id="GO:0051301">
    <property type="term" value="P:cell division"/>
    <property type="evidence" value="ECO:0007669"/>
    <property type="project" value="InterPro"/>
</dbReference>
<feature type="transmembrane region" description="Helical" evidence="6">
    <location>
        <begin position="398"/>
        <end position="417"/>
    </location>
</feature>
<feature type="transmembrane region" description="Helical" evidence="6">
    <location>
        <begin position="365"/>
        <end position="386"/>
    </location>
</feature>
<organism evidence="7 8">
    <name type="scientific">Winogradskyella flava</name>
    <dbReference type="NCBI Taxonomy" id="1884876"/>
    <lineage>
        <taxon>Bacteria</taxon>
        <taxon>Pseudomonadati</taxon>
        <taxon>Bacteroidota</taxon>
        <taxon>Flavobacteriia</taxon>
        <taxon>Flavobacteriales</taxon>
        <taxon>Flavobacteriaceae</taxon>
        <taxon>Winogradskyella</taxon>
    </lineage>
</organism>
<comment type="subcellular location">
    <subcellularLocation>
        <location evidence="1">Membrane</location>
        <topology evidence="1">Multi-pass membrane protein</topology>
    </subcellularLocation>
</comment>
<dbReference type="PANTHER" id="PTHR30474">
    <property type="entry name" value="CELL CYCLE PROTEIN"/>
    <property type="match status" value="1"/>
</dbReference>
<dbReference type="InterPro" id="IPR001182">
    <property type="entry name" value="FtsW/RodA"/>
</dbReference>
<feature type="transmembrane region" description="Helical" evidence="6">
    <location>
        <begin position="332"/>
        <end position="353"/>
    </location>
</feature>
<keyword evidence="8" id="KW-1185">Reference proteome</keyword>
<keyword evidence="3" id="KW-0133">Cell shape</keyword>
<dbReference type="NCBIfam" id="NF037961">
    <property type="entry name" value="RodA_shape"/>
    <property type="match status" value="1"/>
</dbReference>
<evidence type="ECO:0000256" key="5">
    <source>
        <dbReference type="ARBA" id="ARBA00023136"/>
    </source>
</evidence>
<keyword evidence="5 6" id="KW-0472">Membrane</keyword>
<comment type="caution">
    <text evidence="7">The sequence shown here is derived from an EMBL/GenBank/DDBJ whole genome shotgun (WGS) entry which is preliminary data.</text>
</comment>
<dbReference type="GO" id="GO:0005886">
    <property type="term" value="C:plasma membrane"/>
    <property type="evidence" value="ECO:0007669"/>
    <property type="project" value="TreeGrafter"/>
</dbReference>
<dbReference type="EMBL" id="JACLCP010000001">
    <property type="protein sequence ID" value="MBC2844579.1"/>
    <property type="molecule type" value="Genomic_DNA"/>
</dbReference>
<evidence type="ECO:0000256" key="4">
    <source>
        <dbReference type="ARBA" id="ARBA00022989"/>
    </source>
</evidence>
<dbReference type="Pfam" id="PF01098">
    <property type="entry name" value="FTSW_RODA_SPOVE"/>
    <property type="match status" value="2"/>
</dbReference>